<name>A0ACB7X8C2_9ERIC</name>
<reference evidence="1 2" key="1">
    <citation type="journal article" date="2021" name="Hortic Res">
        <title>High-quality reference genome and annotation aids understanding of berry development for evergreen blueberry (Vaccinium darrowii).</title>
        <authorList>
            <person name="Yu J."/>
            <person name="Hulse-Kemp A.M."/>
            <person name="Babiker E."/>
            <person name="Staton M."/>
        </authorList>
    </citation>
    <scope>NUCLEOTIDE SEQUENCE [LARGE SCALE GENOMIC DNA]</scope>
    <source>
        <strain evidence="2">cv. NJ 8807/NJ 8810</strain>
        <tissue evidence="1">Young leaf</tissue>
    </source>
</reference>
<gene>
    <name evidence="1" type="ORF">Vadar_008230</name>
</gene>
<evidence type="ECO:0000313" key="1">
    <source>
        <dbReference type="EMBL" id="KAH7836988.1"/>
    </source>
</evidence>
<proteinExistence type="predicted"/>
<evidence type="ECO:0000313" key="2">
    <source>
        <dbReference type="Proteomes" id="UP000828048"/>
    </source>
</evidence>
<protein>
    <submittedName>
        <fullName evidence="1">Uncharacterized protein</fullName>
    </submittedName>
</protein>
<comment type="caution">
    <text evidence="1">The sequence shown here is derived from an EMBL/GenBank/DDBJ whole genome shotgun (WGS) entry which is preliminary data.</text>
</comment>
<organism evidence="1 2">
    <name type="scientific">Vaccinium darrowii</name>
    <dbReference type="NCBI Taxonomy" id="229202"/>
    <lineage>
        <taxon>Eukaryota</taxon>
        <taxon>Viridiplantae</taxon>
        <taxon>Streptophyta</taxon>
        <taxon>Embryophyta</taxon>
        <taxon>Tracheophyta</taxon>
        <taxon>Spermatophyta</taxon>
        <taxon>Magnoliopsida</taxon>
        <taxon>eudicotyledons</taxon>
        <taxon>Gunneridae</taxon>
        <taxon>Pentapetalae</taxon>
        <taxon>asterids</taxon>
        <taxon>Ericales</taxon>
        <taxon>Ericaceae</taxon>
        <taxon>Vaccinioideae</taxon>
        <taxon>Vaccinieae</taxon>
        <taxon>Vaccinium</taxon>
    </lineage>
</organism>
<keyword evidence="2" id="KW-1185">Reference proteome</keyword>
<dbReference type="Proteomes" id="UP000828048">
    <property type="component" value="Chromosome 6"/>
</dbReference>
<accession>A0ACB7X8C2</accession>
<sequence>MSPTSGLFFLLPLTLCLALHPHLTTATPKNATTTTTTTTTPKNATTATTPKNATTSLIEKACSMSQRKAFCLSVLKSEPNSKNADLKGLAFIALKAASKNATTILVKIQTWLNDTEAEPALDDALSGCDDSYLDVVDQIGDSINALVSGANGNVETWMKAAVADIDTCDAGVKGLTTAHAVELTQGNRVLRQLCNVALGIVHVLSRN</sequence>
<dbReference type="EMBL" id="CM037156">
    <property type="protein sequence ID" value="KAH7836988.1"/>
    <property type="molecule type" value="Genomic_DNA"/>
</dbReference>